<dbReference type="AlphaFoldDB" id="A0A2A2FD47"/>
<feature type="transmembrane region" description="Helical" evidence="1">
    <location>
        <begin position="125"/>
        <end position="148"/>
    </location>
</feature>
<dbReference type="EMBL" id="NSKC01000005">
    <property type="protein sequence ID" value="PAU83376.1"/>
    <property type="molecule type" value="Genomic_DNA"/>
</dbReference>
<protein>
    <submittedName>
        <fullName evidence="2">Uncharacterized protein</fullName>
    </submittedName>
</protein>
<keyword evidence="3" id="KW-1185">Reference proteome</keyword>
<organism evidence="2 3">
    <name type="scientific">Halorubrum salipaludis</name>
    <dbReference type="NCBI Taxonomy" id="2032630"/>
    <lineage>
        <taxon>Archaea</taxon>
        <taxon>Methanobacteriati</taxon>
        <taxon>Methanobacteriota</taxon>
        <taxon>Stenosarchaea group</taxon>
        <taxon>Halobacteria</taxon>
        <taxon>Halobacteriales</taxon>
        <taxon>Haloferacaceae</taxon>
        <taxon>Halorubrum</taxon>
    </lineage>
</organism>
<evidence type="ECO:0000256" key="1">
    <source>
        <dbReference type="SAM" id="Phobius"/>
    </source>
</evidence>
<gene>
    <name evidence="2" type="ORF">CK500_11360</name>
</gene>
<name>A0A2A2FD47_9EURY</name>
<dbReference type="Proteomes" id="UP000218083">
    <property type="component" value="Unassembled WGS sequence"/>
</dbReference>
<accession>A0A2A2FD47</accession>
<feature type="transmembrane region" description="Helical" evidence="1">
    <location>
        <begin position="20"/>
        <end position="45"/>
    </location>
</feature>
<comment type="caution">
    <text evidence="2">The sequence shown here is derived from an EMBL/GenBank/DDBJ whole genome shotgun (WGS) entry which is preliminary data.</text>
</comment>
<feature type="transmembrane region" description="Helical" evidence="1">
    <location>
        <begin position="57"/>
        <end position="74"/>
    </location>
</feature>
<dbReference type="OrthoDB" id="325419at2157"/>
<keyword evidence="1" id="KW-0472">Membrane</keyword>
<keyword evidence="1" id="KW-0812">Transmembrane</keyword>
<keyword evidence="1" id="KW-1133">Transmembrane helix</keyword>
<sequence length="175" mass="18412">MALPIGLTPFANQSRTAHAGVLLGGALACLLGYVGAAALLFGLGALDHGAPDGPRRVASAVASLACWGFYAAAFARGKGGPVTDALVYPVVTVAVVPTAFRWVAFGPAWGAFRDRIARFLFRPELFVDAAVLILPGVAFAVGLLALWASRLDEAAIEAWQREHLSPAFRRELLDE</sequence>
<dbReference type="RefSeq" id="WP_095637334.1">
    <property type="nucleotide sequence ID" value="NZ_NSKC01000005.1"/>
</dbReference>
<proteinExistence type="predicted"/>
<evidence type="ECO:0000313" key="3">
    <source>
        <dbReference type="Proteomes" id="UP000218083"/>
    </source>
</evidence>
<evidence type="ECO:0000313" key="2">
    <source>
        <dbReference type="EMBL" id="PAU83376.1"/>
    </source>
</evidence>
<reference evidence="2 3" key="1">
    <citation type="submission" date="2017-08" db="EMBL/GenBank/DDBJ databases">
        <title>The strain WRN001 was isolated from Binhai saline alkaline soil, Tianjin, China.</title>
        <authorList>
            <person name="Liu D."/>
            <person name="Zhang G."/>
        </authorList>
    </citation>
    <scope>NUCLEOTIDE SEQUENCE [LARGE SCALE GENOMIC DNA]</scope>
    <source>
        <strain evidence="2 3">WN019</strain>
    </source>
</reference>
<feature type="transmembrane region" description="Helical" evidence="1">
    <location>
        <begin position="86"/>
        <end position="104"/>
    </location>
</feature>